<dbReference type="EMBL" id="JACHLI010000020">
    <property type="protein sequence ID" value="MBB4865611.1"/>
    <property type="molecule type" value="Genomic_DNA"/>
</dbReference>
<evidence type="ECO:0000313" key="2">
    <source>
        <dbReference type="Proteomes" id="UP000566995"/>
    </source>
</evidence>
<dbReference type="AlphaFoldDB" id="A0A7W7P2I4"/>
<sequence length="45" mass="5235">MRLRCFFLGCVWDEGSLTEVGRVPMLCQRCTRCGAQRYLNPEPEI</sequence>
<proteinExistence type="predicted"/>
<dbReference type="NCBIfam" id="NF041603">
    <property type="entry name" value="Cys_rich_47"/>
    <property type="match status" value="1"/>
</dbReference>
<protein>
    <recommendedName>
        <fullName evidence="3">Mg(2+) transporter</fullName>
    </recommendedName>
</protein>
<dbReference type="InterPro" id="IPR048088">
    <property type="entry name" value="Cys_rich_PSPA7_2676-like"/>
</dbReference>
<accession>A0A7W7P2I4</accession>
<evidence type="ECO:0000313" key="1">
    <source>
        <dbReference type="EMBL" id="MBB4865611.1"/>
    </source>
</evidence>
<organism evidence="1 2">
    <name type="scientific">Pseudomonas nitroreducens</name>
    <dbReference type="NCBI Taxonomy" id="46680"/>
    <lineage>
        <taxon>Bacteria</taxon>
        <taxon>Pseudomonadati</taxon>
        <taxon>Pseudomonadota</taxon>
        <taxon>Gammaproteobacteria</taxon>
        <taxon>Pseudomonadales</taxon>
        <taxon>Pseudomonadaceae</taxon>
        <taxon>Pseudomonas</taxon>
    </lineage>
</organism>
<gene>
    <name evidence="1" type="ORF">HNP46_004512</name>
</gene>
<dbReference type="RefSeq" id="WP_311771830.1">
    <property type="nucleotide sequence ID" value="NZ_JACHLI010000020.1"/>
</dbReference>
<dbReference type="Proteomes" id="UP000566995">
    <property type="component" value="Unassembled WGS sequence"/>
</dbReference>
<comment type="caution">
    <text evidence="1">The sequence shown here is derived from an EMBL/GenBank/DDBJ whole genome shotgun (WGS) entry which is preliminary data.</text>
</comment>
<reference evidence="1 2" key="1">
    <citation type="submission" date="2020-08" db="EMBL/GenBank/DDBJ databases">
        <title>Functional genomics of gut bacteria from endangered species of beetles.</title>
        <authorList>
            <person name="Carlos-Shanley C."/>
        </authorList>
    </citation>
    <scope>NUCLEOTIDE SEQUENCE [LARGE SCALE GENOMIC DNA]</scope>
    <source>
        <strain evidence="1 2">S00179</strain>
    </source>
</reference>
<name>A0A7W7P2I4_PSENT</name>
<evidence type="ECO:0008006" key="3">
    <source>
        <dbReference type="Google" id="ProtNLM"/>
    </source>
</evidence>